<evidence type="ECO:0008006" key="3">
    <source>
        <dbReference type="Google" id="ProtNLM"/>
    </source>
</evidence>
<gene>
    <name evidence="1" type="ORF">OU5_5533</name>
</gene>
<sequence length="270" mass="29644">MEAKAIQLIQDTAVLAYAKPLNTFTPTLVLPSDQKIHSIEKFQAARSRFRGALATHSLLDFGNYVMEQSADTVASGFVDAEAMLCNVIFNLGNIKEPGHGDFTATLNLKKTAAFRALERAASTQFAQKDLSDWIEDWASNLQAIAADDTQIDLRKAASAIRSISIEQARKSEHVVGDLSSSRSAMDQIEAKSSEALPAEFLFTVEPYEGLQVQIIRLRVAVLTGGDRPMLRLRWIGEEQLREDLAQEFKDVVQQEVGGSAKLTIGSFNLG</sequence>
<accession>A0A024EIG3</accession>
<reference evidence="1 2" key="1">
    <citation type="journal article" date="2012" name="J. Bacteriol.">
        <title>Genome sequence of cold-adapted Pseudomonas mandelii strain JR-1.</title>
        <authorList>
            <person name="Jang S.H."/>
            <person name="Kim J."/>
            <person name="Kim J."/>
            <person name="Hong S."/>
            <person name="Lee C."/>
        </authorList>
    </citation>
    <scope>NUCLEOTIDE SEQUENCE [LARGE SCALE GENOMIC DNA]</scope>
    <source>
        <strain evidence="1 2">JR-1</strain>
    </source>
</reference>
<dbReference type="EMBL" id="CP005960">
    <property type="protein sequence ID" value="AHZ72612.1"/>
    <property type="molecule type" value="Genomic_DNA"/>
</dbReference>
<proteinExistence type="predicted"/>
<dbReference type="Pfam" id="PF10065">
    <property type="entry name" value="DUF2303"/>
    <property type="match status" value="1"/>
</dbReference>
<dbReference type="KEGG" id="pman:OU5_5533"/>
<organism evidence="1 2">
    <name type="scientific">Pseudomonas mandelii JR-1</name>
    <dbReference type="NCBI Taxonomy" id="1147786"/>
    <lineage>
        <taxon>Bacteria</taxon>
        <taxon>Pseudomonadati</taxon>
        <taxon>Pseudomonadota</taxon>
        <taxon>Gammaproteobacteria</taxon>
        <taxon>Pseudomonadales</taxon>
        <taxon>Pseudomonadaceae</taxon>
        <taxon>Pseudomonas</taxon>
    </lineage>
</organism>
<dbReference type="HOGENOM" id="CLU_089203_1_0_6"/>
<dbReference type="Proteomes" id="UP000026913">
    <property type="component" value="Chromosome"/>
</dbReference>
<evidence type="ECO:0000313" key="2">
    <source>
        <dbReference type="Proteomes" id="UP000026913"/>
    </source>
</evidence>
<protein>
    <recommendedName>
        <fullName evidence="3">DUF2303 family protein</fullName>
    </recommendedName>
</protein>
<dbReference type="OrthoDB" id="5731347at2"/>
<dbReference type="AlphaFoldDB" id="A0A024EIG3"/>
<evidence type="ECO:0000313" key="1">
    <source>
        <dbReference type="EMBL" id="AHZ72612.1"/>
    </source>
</evidence>
<name>A0A024EIG3_9PSED</name>
<dbReference type="InterPro" id="IPR019276">
    <property type="entry name" value="DUF2303"/>
</dbReference>
<dbReference type="RefSeq" id="WP_010456227.1">
    <property type="nucleotide sequence ID" value="NZ_CP005960.1"/>
</dbReference>